<feature type="compositionally biased region" description="Basic and acidic residues" evidence="1">
    <location>
        <begin position="23"/>
        <end position="65"/>
    </location>
</feature>
<evidence type="ECO:0000313" key="3">
    <source>
        <dbReference type="EMBL" id="MBD2198055.1"/>
    </source>
</evidence>
<feature type="domain" description="Hypervirulence associated protein TUDOR" evidence="2">
    <location>
        <begin position="8"/>
        <end position="66"/>
    </location>
</feature>
<dbReference type="RefSeq" id="WP_190545215.1">
    <property type="nucleotide sequence ID" value="NZ_CAWPNO010000068.1"/>
</dbReference>
<feature type="region of interest" description="Disordered" evidence="1">
    <location>
        <begin position="1"/>
        <end position="71"/>
    </location>
</feature>
<accession>A0ABR8AFT9</accession>
<protein>
    <submittedName>
        <fullName evidence="3">DUF2945 domain-containing protein</fullName>
    </submittedName>
</protein>
<evidence type="ECO:0000259" key="2">
    <source>
        <dbReference type="Pfam" id="PF11160"/>
    </source>
</evidence>
<reference evidence="3 4" key="1">
    <citation type="journal article" date="2020" name="ISME J.">
        <title>Comparative genomics reveals insights into cyanobacterial evolution and habitat adaptation.</title>
        <authorList>
            <person name="Chen M.Y."/>
            <person name="Teng W.K."/>
            <person name="Zhao L."/>
            <person name="Hu C.X."/>
            <person name="Zhou Y.K."/>
            <person name="Han B.P."/>
            <person name="Song L.R."/>
            <person name="Shu W.S."/>
        </authorList>
    </citation>
    <scope>NUCLEOTIDE SEQUENCE [LARGE SCALE GENOMIC DNA]</scope>
    <source>
        <strain evidence="3 4">FACHB-288</strain>
    </source>
</reference>
<name>A0ABR8AFT9_9CYAN</name>
<evidence type="ECO:0000313" key="4">
    <source>
        <dbReference type="Proteomes" id="UP000658514"/>
    </source>
</evidence>
<proteinExistence type="predicted"/>
<dbReference type="EMBL" id="JACJQH010000035">
    <property type="protein sequence ID" value="MBD2198055.1"/>
    <property type="molecule type" value="Genomic_DNA"/>
</dbReference>
<feature type="compositionally biased region" description="Basic and acidic residues" evidence="1">
    <location>
        <begin position="1"/>
        <end position="12"/>
    </location>
</feature>
<organism evidence="3 4">
    <name type="scientific">Calothrix parietina FACHB-288</name>
    <dbReference type="NCBI Taxonomy" id="2692896"/>
    <lineage>
        <taxon>Bacteria</taxon>
        <taxon>Bacillati</taxon>
        <taxon>Cyanobacteriota</taxon>
        <taxon>Cyanophyceae</taxon>
        <taxon>Nostocales</taxon>
        <taxon>Calotrichaceae</taxon>
        <taxon>Calothrix</taxon>
    </lineage>
</organism>
<dbReference type="Pfam" id="PF11160">
    <property type="entry name" value="Hva1_TUDOR"/>
    <property type="match status" value="1"/>
</dbReference>
<sequence length="71" mass="7865">MTEKFNKGDKVKWNTAQGETTGEVEKKLTSPTDIKGHHVAADKDNPQYLVKSDKTGKEAAHKPDALENIED</sequence>
<dbReference type="InterPro" id="IPR021331">
    <property type="entry name" value="Hva1_TUDOR"/>
</dbReference>
<keyword evidence="4" id="KW-1185">Reference proteome</keyword>
<comment type="caution">
    <text evidence="3">The sequence shown here is derived from an EMBL/GenBank/DDBJ whole genome shotgun (WGS) entry which is preliminary data.</text>
</comment>
<gene>
    <name evidence="3" type="ORF">H6G24_21495</name>
</gene>
<dbReference type="Proteomes" id="UP000658514">
    <property type="component" value="Unassembled WGS sequence"/>
</dbReference>
<evidence type="ECO:0000256" key="1">
    <source>
        <dbReference type="SAM" id="MobiDB-lite"/>
    </source>
</evidence>
<dbReference type="Gene3D" id="2.30.30.1060">
    <property type="match status" value="1"/>
</dbReference>